<sequence length="127" mass="13827">MKHFIMFVSCAIILANSSATAGTQVLGAEIGVTTGEQLRKALSKNTQVQDGGLNKYSGGQMLSTDGASYEIEGLLGVVYIFDTQGKLAGVIMEMEKSRFASVYQFLKQKYTVSSERRPFVGNQIRAF</sequence>
<dbReference type="EMBL" id="WWCS01000013">
    <property type="protein sequence ID" value="MYN41615.1"/>
    <property type="molecule type" value="Genomic_DNA"/>
</dbReference>
<accession>A0ABW9WNJ0</accession>
<keyword evidence="1" id="KW-0732">Signal</keyword>
<dbReference type="Proteomes" id="UP000466332">
    <property type="component" value="Unassembled WGS sequence"/>
</dbReference>
<comment type="caution">
    <text evidence="2">The sequence shown here is derived from an EMBL/GenBank/DDBJ whole genome shotgun (WGS) entry which is preliminary data.</text>
</comment>
<evidence type="ECO:0000313" key="3">
    <source>
        <dbReference type="Proteomes" id="UP000466332"/>
    </source>
</evidence>
<name>A0ABW9WNJ0_9BURK</name>
<feature type="chain" id="PRO_5045224214" evidence="1">
    <location>
        <begin position="22"/>
        <end position="127"/>
    </location>
</feature>
<evidence type="ECO:0000313" key="2">
    <source>
        <dbReference type="EMBL" id="MYN41615.1"/>
    </source>
</evidence>
<protein>
    <submittedName>
        <fullName evidence="2">Uncharacterized protein</fullName>
    </submittedName>
</protein>
<proteinExistence type="predicted"/>
<evidence type="ECO:0000256" key="1">
    <source>
        <dbReference type="SAM" id="SignalP"/>
    </source>
</evidence>
<feature type="signal peptide" evidence="1">
    <location>
        <begin position="1"/>
        <end position="21"/>
    </location>
</feature>
<dbReference type="RefSeq" id="WP_161046579.1">
    <property type="nucleotide sequence ID" value="NZ_WWCS01000013.1"/>
</dbReference>
<gene>
    <name evidence="2" type="ORF">GTP55_19825</name>
</gene>
<organism evidence="2 3">
    <name type="scientific">Duganella margarita</name>
    <dbReference type="NCBI Taxonomy" id="2692170"/>
    <lineage>
        <taxon>Bacteria</taxon>
        <taxon>Pseudomonadati</taxon>
        <taxon>Pseudomonadota</taxon>
        <taxon>Betaproteobacteria</taxon>
        <taxon>Burkholderiales</taxon>
        <taxon>Oxalobacteraceae</taxon>
        <taxon>Telluria group</taxon>
        <taxon>Duganella</taxon>
    </lineage>
</organism>
<reference evidence="2 3" key="1">
    <citation type="submission" date="2019-12" db="EMBL/GenBank/DDBJ databases">
        <title>Novel species isolated from a subtropical stream in China.</title>
        <authorList>
            <person name="Lu H."/>
        </authorList>
    </citation>
    <scope>NUCLEOTIDE SEQUENCE [LARGE SCALE GENOMIC DNA]</scope>
    <source>
        <strain evidence="2 3">FT109W</strain>
    </source>
</reference>
<keyword evidence="3" id="KW-1185">Reference proteome</keyword>